<evidence type="ECO:0000313" key="1">
    <source>
        <dbReference type="EMBL" id="AYQ55675.1"/>
    </source>
</evidence>
<reference evidence="1 2" key="1">
    <citation type="submission" date="2016-10" db="EMBL/GenBank/DDBJ databases">
        <title>Complete genome of the TMA-utilizing, human hosted archaeon Methanomethylophilus alvus Gen. nov, sp. nov., strain Mx-05, derived from a pure culture.</title>
        <authorList>
            <person name="Brugere J.-F."/>
            <person name="Ben Hania W."/>
            <person name="Chaudhary P.P."/>
            <person name="Gaci N."/>
            <person name="Borrel G."/>
            <person name="Cao Van Tuat L."/>
            <person name="Fardeau M.-L."/>
            <person name="Harris H.M.B."/>
            <person name="O'Toole P.W."/>
            <person name="Ollivier B."/>
        </authorList>
    </citation>
    <scope>NUCLEOTIDE SEQUENCE [LARGE SCALE GENOMIC DNA]</scope>
    <source>
        <strain evidence="1 2">Mx-05</strain>
    </source>
</reference>
<dbReference type="RefSeq" id="WP_015505456.1">
    <property type="nucleotide sequence ID" value="NZ_CAYARO010000001.1"/>
</dbReference>
<protein>
    <submittedName>
        <fullName evidence="1">Uncharacterized protein</fullName>
    </submittedName>
</protein>
<evidence type="ECO:0000313" key="2">
    <source>
        <dbReference type="Proteomes" id="UP000273278"/>
    </source>
</evidence>
<dbReference type="GeneID" id="41322342"/>
<gene>
    <name evidence="1" type="ORF">BKD89_07725</name>
</gene>
<dbReference type="Proteomes" id="UP000273278">
    <property type="component" value="Chromosome"/>
</dbReference>
<accession>A0A3G3IIL8</accession>
<dbReference type="EMBL" id="CP017686">
    <property type="protein sequence ID" value="AYQ55675.1"/>
    <property type="molecule type" value="Genomic_DNA"/>
</dbReference>
<sequence>MTDPGSVADLEHTPYESVSAVSFHTDRKGNVSGRFRGAVVLRDRSSEEIIRPGETWFCSLRLNPISLGNYFARAIRKVDASFFMELGEGQKKEIAEALWENSRSEIVPLIMESHAVDRDVYEKTSEGYERRIKELTDRLEASVPVTKGVDVPDDAGPTITDTPQGLFSSLFRTGRYAVRLSADGKNLLLTPDERGEAECRGNILMGHRLRDMMPFCGRPSIPCKIYGDGVLVQR</sequence>
<name>A0A3G3IIL8_9ARCH</name>
<proteinExistence type="predicted"/>
<organism evidence="1 2">
    <name type="scientific">Methanomethylophilus alvi</name>
    <dbReference type="NCBI Taxonomy" id="1291540"/>
    <lineage>
        <taxon>Archaea</taxon>
        <taxon>Methanobacteriati</taxon>
        <taxon>Thermoplasmatota</taxon>
        <taxon>Thermoplasmata</taxon>
        <taxon>Methanomassiliicoccales</taxon>
        <taxon>Methanomethylophilaceae</taxon>
        <taxon>Methanomethylophilus</taxon>
    </lineage>
</organism>
<dbReference type="AlphaFoldDB" id="A0A3G3IIL8"/>